<evidence type="ECO:0000313" key="5">
    <source>
        <dbReference type="Proteomes" id="UP000312512"/>
    </source>
</evidence>
<dbReference type="OrthoDB" id="3529878at2"/>
<feature type="compositionally biased region" description="Low complexity" evidence="1">
    <location>
        <begin position="40"/>
        <end position="71"/>
    </location>
</feature>
<keyword evidence="2" id="KW-0732">Signal</keyword>
<name>A0A5C4WHN9_9ACTN</name>
<dbReference type="RefSeq" id="WP_139631723.1">
    <property type="nucleotide sequence ID" value="NZ_VDLX02000006.1"/>
</dbReference>
<dbReference type="PROSITE" id="PS51257">
    <property type="entry name" value="PROKAR_LIPOPROTEIN"/>
    <property type="match status" value="1"/>
</dbReference>
<dbReference type="Proteomes" id="UP000312512">
    <property type="component" value="Unassembled WGS sequence"/>
</dbReference>
<protein>
    <recommendedName>
        <fullName evidence="3">DUF8094 domain-containing protein</fullName>
    </recommendedName>
</protein>
<feature type="chain" id="PRO_5043814693" description="DUF8094 domain-containing protein" evidence="2">
    <location>
        <begin position="21"/>
        <end position="320"/>
    </location>
</feature>
<dbReference type="InterPro" id="IPR058407">
    <property type="entry name" value="DUF8094"/>
</dbReference>
<dbReference type="Pfam" id="PF26366">
    <property type="entry name" value="DUF8094"/>
    <property type="match status" value="1"/>
</dbReference>
<evidence type="ECO:0000259" key="3">
    <source>
        <dbReference type="Pfam" id="PF26366"/>
    </source>
</evidence>
<evidence type="ECO:0000256" key="2">
    <source>
        <dbReference type="SAM" id="SignalP"/>
    </source>
</evidence>
<evidence type="ECO:0000256" key="1">
    <source>
        <dbReference type="SAM" id="MobiDB-lite"/>
    </source>
</evidence>
<reference evidence="4 5" key="1">
    <citation type="submission" date="2019-10" db="EMBL/GenBank/DDBJ databases">
        <title>Nonomuraea sp. nov., isolated from Phyllanthus amarus.</title>
        <authorList>
            <person name="Klykleung N."/>
            <person name="Tanasupawat S."/>
        </authorList>
    </citation>
    <scope>NUCLEOTIDE SEQUENCE [LARGE SCALE GENOMIC DNA]</scope>
    <source>
        <strain evidence="4 5">PA1-10</strain>
    </source>
</reference>
<dbReference type="EMBL" id="VDLX02000006">
    <property type="protein sequence ID" value="KAB8194117.1"/>
    <property type="molecule type" value="Genomic_DNA"/>
</dbReference>
<evidence type="ECO:0000313" key="4">
    <source>
        <dbReference type="EMBL" id="KAB8194117.1"/>
    </source>
</evidence>
<accession>A0A5C4WHN9</accession>
<keyword evidence="5" id="KW-1185">Reference proteome</keyword>
<proteinExistence type="predicted"/>
<feature type="domain" description="DUF8094" evidence="3">
    <location>
        <begin position="73"/>
        <end position="287"/>
    </location>
</feature>
<comment type="caution">
    <text evidence="4">The sequence shown here is derived from an EMBL/GenBank/DDBJ whole genome shotgun (WGS) entry which is preliminary data.</text>
</comment>
<dbReference type="AlphaFoldDB" id="A0A5C4WHN9"/>
<gene>
    <name evidence="4" type="ORF">FH608_018235</name>
</gene>
<organism evidence="4 5">
    <name type="scientific">Nonomuraea phyllanthi</name>
    <dbReference type="NCBI Taxonomy" id="2219224"/>
    <lineage>
        <taxon>Bacteria</taxon>
        <taxon>Bacillati</taxon>
        <taxon>Actinomycetota</taxon>
        <taxon>Actinomycetes</taxon>
        <taxon>Streptosporangiales</taxon>
        <taxon>Streptosporangiaceae</taxon>
        <taxon>Nonomuraea</taxon>
    </lineage>
</organism>
<sequence>MRRTLLIGALALSLSGCGMAPGLMNWSADAPTPSTPSTPPASSSPSPTPTPTSQSPSATASPTATPSATSAGVTVSQAGQALRQWVDKYNAMLTKRKWWRSNARLDALFVEGALHEGVLERNHEDFGWKTGHKPIHPTGTPVIYLPRPEQQSPAGDWFIAQATYKDTEGHARPHVLGFIRSQGQPFRLAVATPVHWGQRIPKPLLDADGYITDMDGAMARAVAEEYRNFWNGERKKEGDSGYRLARNSYSRKAFPKVNKGLYVGFAGHGSIFGFRTADGGSFFLFAMINDPKSVNNVLSEALLVPKGSRTIQELGADWFS</sequence>
<feature type="region of interest" description="Disordered" evidence="1">
    <location>
        <begin position="28"/>
        <end position="72"/>
    </location>
</feature>
<feature type="signal peptide" evidence="2">
    <location>
        <begin position="1"/>
        <end position="20"/>
    </location>
</feature>